<name>A0A1F5I3J4_9BACT</name>
<sequence length="87" mass="8732">MLQVTSWAWGTRPSGSGGEAEGGVSGTCSDGVGGIAKLADVKALPQEFAQSSDNNLTPFEIGGAVAVAGAFTAAGTLLYSRRNRSAK</sequence>
<accession>A0A1F5I3J4</accession>
<gene>
    <name evidence="3" type="ORF">A3A60_02745</name>
</gene>
<feature type="region of interest" description="Disordered" evidence="1">
    <location>
        <begin position="1"/>
        <end position="26"/>
    </location>
</feature>
<keyword evidence="2" id="KW-0472">Membrane</keyword>
<organism evidence="3 4">
    <name type="scientific">Candidatus Curtissbacteria bacterium RIFCSPLOWO2_01_FULL_42_26</name>
    <dbReference type="NCBI Taxonomy" id="1797729"/>
    <lineage>
        <taxon>Bacteria</taxon>
        <taxon>Candidatus Curtissiibacteriota</taxon>
    </lineage>
</organism>
<comment type="caution">
    <text evidence="3">The sequence shown here is derived from an EMBL/GenBank/DDBJ whole genome shotgun (WGS) entry which is preliminary data.</text>
</comment>
<evidence type="ECO:0000313" key="3">
    <source>
        <dbReference type="EMBL" id="OGE10871.1"/>
    </source>
</evidence>
<dbReference type="EMBL" id="MFBS01000006">
    <property type="protein sequence ID" value="OGE10871.1"/>
    <property type="molecule type" value="Genomic_DNA"/>
</dbReference>
<reference evidence="3 4" key="1">
    <citation type="journal article" date="2016" name="Nat. Commun.">
        <title>Thousands of microbial genomes shed light on interconnected biogeochemical processes in an aquifer system.</title>
        <authorList>
            <person name="Anantharaman K."/>
            <person name="Brown C.T."/>
            <person name="Hug L.A."/>
            <person name="Sharon I."/>
            <person name="Castelle C.J."/>
            <person name="Probst A.J."/>
            <person name="Thomas B.C."/>
            <person name="Singh A."/>
            <person name="Wilkins M.J."/>
            <person name="Karaoz U."/>
            <person name="Brodie E.L."/>
            <person name="Williams K.H."/>
            <person name="Hubbard S.S."/>
            <person name="Banfield J.F."/>
        </authorList>
    </citation>
    <scope>NUCLEOTIDE SEQUENCE [LARGE SCALE GENOMIC DNA]</scope>
</reference>
<evidence type="ECO:0000256" key="1">
    <source>
        <dbReference type="SAM" id="MobiDB-lite"/>
    </source>
</evidence>
<dbReference type="Proteomes" id="UP000179227">
    <property type="component" value="Unassembled WGS sequence"/>
</dbReference>
<protein>
    <submittedName>
        <fullName evidence="3">Uncharacterized protein</fullName>
    </submittedName>
</protein>
<evidence type="ECO:0000313" key="4">
    <source>
        <dbReference type="Proteomes" id="UP000179227"/>
    </source>
</evidence>
<feature type="compositionally biased region" description="Gly residues" evidence="1">
    <location>
        <begin position="15"/>
        <end position="25"/>
    </location>
</feature>
<keyword evidence="2" id="KW-1133">Transmembrane helix</keyword>
<evidence type="ECO:0000256" key="2">
    <source>
        <dbReference type="SAM" id="Phobius"/>
    </source>
</evidence>
<dbReference type="AlphaFoldDB" id="A0A1F5I3J4"/>
<keyword evidence="2" id="KW-0812">Transmembrane</keyword>
<feature type="transmembrane region" description="Helical" evidence="2">
    <location>
        <begin position="61"/>
        <end position="79"/>
    </location>
</feature>
<proteinExistence type="predicted"/>